<evidence type="ECO:0000256" key="2">
    <source>
        <dbReference type="SAM" id="Phobius"/>
    </source>
</evidence>
<keyword evidence="2" id="KW-0812">Transmembrane</keyword>
<feature type="transmembrane region" description="Helical" evidence="2">
    <location>
        <begin position="12"/>
        <end position="34"/>
    </location>
</feature>
<dbReference type="AlphaFoldDB" id="A0A1R1ID49"/>
<keyword evidence="4" id="KW-1185">Reference proteome</keyword>
<dbReference type="PROSITE" id="PS00409">
    <property type="entry name" value="PROKAR_NTER_METHYL"/>
    <property type="match status" value="1"/>
</dbReference>
<evidence type="ECO:0008006" key="5">
    <source>
        <dbReference type="Google" id="ProtNLM"/>
    </source>
</evidence>
<evidence type="ECO:0000256" key="1">
    <source>
        <dbReference type="SAM" id="MobiDB-lite"/>
    </source>
</evidence>
<name>A0A1R1ID49_9RHOO</name>
<gene>
    <name evidence="3" type="ORF">BJN45_03615</name>
</gene>
<evidence type="ECO:0000313" key="4">
    <source>
        <dbReference type="Proteomes" id="UP000187526"/>
    </source>
</evidence>
<comment type="caution">
    <text evidence="3">The sequence shown here is derived from an EMBL/GenBank/DDBJ whole genome shotgun (WGS) entry which is preliminary data.</text>
</comment>
<dbReference type="EMBL" id="MTHD01000001">
    <property type="protein sequence ID" value="OMG56708.1"/>
    <property type="molecule type" value="Genomic_DNA"/>
</dbReference>
<dbReference type="RefSeq" id="WP_076092118.1">
    <property type="nucleotide sequence ID" value="NZ_MTHD01000001.1"/>
</dbReference>
<evidence type="ECO:0000313" key="3">
    <source>
        <dbReference type="EMBL" id="OMG56708.1"/>
    </source>
</evidence>
<keyword evidence="2" id="KW-0472">Membrane</keyword>
<accession>A0A1R1ID49</accession>
<proteinExistence type="predicted"/>
<dbReference type="NCBIfam" id="TIGR02532">
    <property type="entry name" value="IV_pilin_GFxxxE"/>
    <property type="match status" value="1"/>
</dbReference>
<protein>
    <recommendedName>
        <fullName evidence="5">Prepilin-type cleavage/methylation domain-containing protein</fullName>
    </recommendedName>
</protein>
<dbReference type="Pfam" id="PF07963">
    <property type="entry name" value="N_methyl"/>
    <property type="match status" value="1"/>
</dbReference>
<dbReference type="Proteomes" id="UP000187526">
    <property type="component" value="Unassembled WGS sequence"/>
</dbReference>
<organism evidence="3 4">
    <name type="scientific">Azonexus hydrophilus</name>
    <dbReference type="NCBI Taxonomy" id="418702"/>
    <lineage>
        <taxon>Bacteria</taxon>
        <taxon>Pseudomonadati</taxon>
        <taxon>Pseudomonadota</taxon>
        <taxon>Betaproteobacteria</taxon>
        <taxon>Rhodocyclales</taxon>
        <taxon>Azonexaceae</taxon>
        <taxon>Azonexus</taxon>
    </lineage>
</organism>
<feature type="region of interest" description="Disordered" evidence="1">
    <location>
        <begin position="166"/>
        <end position="189"/>
    </location>
</feature>
<dbReference type="SUPFAM" id="SSF54523">
    <property type="entry name" value="Pili subunits"/>
    <property type="match status" value="1"/>
</dbReference>
<keyword evidence="2" id="KW-1133">Transmembrane helix</keyword>
<dbReference type="InterPro" id="IPR012902">
    <property type="entry name" value="N_methyl_site"/>
</dbReference>
<dbReference type="STRING" id="418702.BJN45_03615"/>
<reference evidence="3 4" key="1">
    <citation type="submission" date="2016-10" db="EMBL/GenBank/DDBJ databases">
        <title>Alkaliphiles isolated from bioreactors.</title>
        <authorList>
            <person name="Salah Z."/>
            <person name="Rout S.P."/>
            <person name="Humphreys P.N."/>
        </authorList>
    </citation>
    <scope>NUCLEOTIDE SEQUENCE [LARGE SCALE GENOMIC DNA]</scope>
    <source>
        <strain evidence="3 4">ZS02</strain>
    </source>
</reference>
<dbReference type="InterPro" id="IPR045584">
    <property type="entry name" value="Pilin-like"/>
</dbReference>
<sequence length="229" mass="24623">MTGSHSDRPRQTGFSLLELSVVLIVFGLLAGSMLGNLSGQRQLAEEQRARRQLELSLEALYGFAISHGRLPCPAEPALGSDLADAGNESCPLEHGVLPWRSLGLAETDPWGQRLSYYARREFTTSPAADARAGFMLDSEGNANIRPAASAGNKLADKLPAVIVSHGRNGSGGYRRNGQPTPAGHPDENENADADLIYVNRLADDHYDDLVTWIIPAILNARMLAAGRLP</sequence>